<dbReference type="Proteomes" id="UP001152130">
    <property type="component" value="Unassembled WGS sequence"/>
</dbReference>
<organism evidence="2 3">
    <name type="scientific">Fusarium irregulare</name>
    <dbReference type="NCBI Taxonomy" id="2494466"/>
    <lineage>
        <taxon>Eukaryota</taxon>
        <taxon>Fungi</taxon>
        <taxon>Dikarya</taxon>
        <taxon>Ascomycota</taxon>
        <taxon>Pezizomycotina</taxon>
        <taxon>Sordariomycetes</taxon>
        <taxon>Hypocreomycetidae</taxon>
        <taxon>Hypocreales</taxon>
        <taxon>Nectriaceae</taxon>
        <taxon>Fusarium</taxon>
        <taxon>Fusarium incarnatum-equiseti species complex</taxon>
    </lineage>
</organism>
<evidence type="ECO:0000313" key="2">
    <source>
        <dbReference type="EMBL" id="KAJ4011830.1"/>
    </source>
</evidence>
<gene>
    <name evidence="2" type="ORF">NW766_007130</name>
</gene>
<reference evidence="2" key="1">
    <citation type="submission" date="2022-10" db="EMBL/GenBank/DDBJ databases">
        <title>Fusarium specimens isolated from Avocado Roots.</title>
        <authorList>
            <person name="Stajich J."/>
            <person name="Roper C."/>
            <person name="Heimlech-Rivalta G."/>
        </authorList>
    </citation>
    <scope>NUCLEOTIDE SEQUENCE</scope>
    <source>
        <strain evidence="2">CF00143</strain>
    </source>
</reference>
<name>A0A9W8PNS7_9HYPO</name>
<accession>A0A9W8PNS7</accession>
<dbReference type="EMBL" id="JAPDHF010000010">
    <property type="protein sequence ID" value="KAJ4011830.1"/>
    <property type="molecule type" value="Genomic_DNA"/>
</dbReference>
<proteinExistence type="predicted"/>
<keyword evidence="3" id="KW-1185">Reference proteome</keyword>
<evidence type="ECO:0000313" key="3">
    <source>
        <dbReference type="Proteomes" id="UP001152130"/>
    </source>
</evidence>
<feature type="compositionally biased region" description="Basic residues" evidence="1">
    <location>
        <begin position="161"/>
        <end position="170"/>
    </location>
</feature>
<sequence length="414" mass="47997">MDQQIDLDFSDEVKNFQFMDRSNTIILEGTVLENDWVIGKQTGSTEHANIYCVTRKGHDNDSDVTYEARSYNFDGIPPQVKSNRARAIRRLSCRTVLSTTWNGLRVVIYHTGAVKQDKKEKSKVLSGDIVIRLGGMLVVESACKSPKQKTTRQQESDRLRQLSRRRRVKQEKKNTISRDANQQLQDYQGQEGPETESMQPVKVDPNEFAYFETLYLTNGDEAIRQQVPLGIRSQVEDYLAAKEEEVEIDGEEALREFIAIKECEIVFLKRKNNKFKPVLKNWSEYLVHINIQAMREFGAGRGKQHDHDVKNLPFFKMQFEILSEGMDALPSLILEAEELVQKLQVKLRDVRQTRETREMKQGVKLEKKRLGKQIKNLEKWAKYVTVGSSPYYKIRDDIISAEEQLKMLESNIEE</sequence>
<comment type="caution">
    <text evidence="2">The sequence shown here is derived from an EMBL/GenBank/DDBJ whole genome shotgun (WGS) entry which is preliminary data.</text>
</comment>
<feature type="compositionally biased region" description="Polar residues" evidence="1">
    <location>
        <begin position="177"/>
        <end position="188"/>
    </location>
</feature>
<dbReference type="OrthoDB" id="4694955at2759"/>
<feature type="region of interest" description="Disordered" evidence="1">
    <location>
        <begin position="142"/>
        <end position="199"/>
    </location>
</feature>
<dbReference type="AlphaFoldDB" id="A0A9W8PNS7"/>
<evidence type="ECO:0000256" key="1">
    <source>
        <dbReference type="SAM" id="MobiDB-lite"/>
    </source>
</evidence>
<protein>
    <submittedName>
        <fullName evidence="2">Uncharacterized protein</fullName>
    </submittedName>
</protein>